<name>A0A0G0DDK0_9BACT</name>
<accession>A0A0G0DDK0</accession>
<dbReference type="AlphaFoldDB" id="A0A0G0DDK0"/>
<dbReference type="EMBL" id="LBQX01000015">
    <property type="protein sequence ID" value="KKP86741.1"/>
    <property type="molecule type" value="Genomic_DNA"/>
</dbReference>
<reference evidence="1 2" key="1">
    <citation type="journal article" date="2015" name="Nature">
        <title>rRNA introns, odd ribosomes, and small enigmatic genomes across a large radiation of phyla.</title>
        <authorList>
            <person name="Brown C.T."/>
            <person name="Hug L.A."/>
            <person name="Thomas B.C."/>
            <person name="Sharon I."/>
            <person name="Castelle C.J."/>
            <person name="Singh A."/>
            <person name="Wilkins M.J."/>
            <person name="Williams K.H."/>
            <person name="Banfield J.F."/>
        </authorList>
    </citation>
    <scope>NUCLEOTIDE SEQUENCE [LARGE SCALE GENOMIC DNA]</scope>
</reference>
<proteinExistence type="predicted"/>
<dbReference type="Proteomes" id="UP000034536">
    <property type="component" value="Unassembled WGS sequence"/>
</dbReference>
<gene>
    <name evidence="1" type="ORF">UR89_C0015G0004</name>
</gene>
<comment type="caution">
    <text evidence="1">The sequence shown here is derived from an EMBL/GenBank/DDBJ whole genome shotgun (WGS) entry which is preliminary data.</text>
</comment>
<evidence type="ECO:0000313" key="1">
    <source>
        <dbReference type="EMBL" id="KKP86741.1"/>
    </source>
</evidence>
<organism evidence="1 2">
    <name type="scientific">Candidatus Roizmanbacteria bacterium GW2011_GWA2_35_8</name>
    <dbReference type="NCBI Taxonomy" id="1618479"/>
    <lineage>
        <taxon>Bacteria</taxon>
        <taxon>Candidatus Roizmaniibacteriota</taxon>
    </lineage>
</organism>
<protein>
    <submittedName>
        <fullName evidence="1">Uncharacterized protein</fullName>
    </submittedName>
</protein>
<sequence>MIKPINISPLNTTNKIYFECSNCGMKDTLTFENRIINTDNEVDLKELQKEMCPKCGRLLD</sequence>
<evidence type="ECO:0000313" key="2">
    <source>
        <dbReference type="Proteomes" id="UP000034536"/>
    </source>
</evidence>